<keyword evidence="2" id="KW-0472">Membrane</keyword>
<reference evidence="3" key="1">
    <citation type="submission" date="2019-06" db="EMBL/GenBank/DDBJ databases">
        <authorList>
            <person name="Zheng W."/>
        </authorList>
    </citation>
    <scope>NUCLEOTIDE SEQUENCE</scope>
    <source>
        <strain evidence="3">QDHG01</strain>
    </source>
</reference>
<evidence type="ECO:0008006" key="5">
    <source>
        <dbReference type="Google" id="ProtNLM"/>
    </source>
</evidence>
<organism evidence="3 4">
    <name type="scientific">Halteria grandinella</name>
    <dbReference type="NCBI Taxonomy" id="5974"/>
    <lineage>
        <taxon>Eukaryota</taxon>
        <taxon>Sar</taxon>
        <taxon>Alveolata</taxon>
        <taxon>Ciliophora</taxon>
        <taxon>Intramacronucleata</taxon>
        <taxon>Spirotrichea</taxon>
        <taxon>Stichotrichia</taxon>
        <taxon>Sporadotrichida</taxon>
        <taxon>Halteriidae</taxon>
        <taxon>Halteria</taxon>
    </lineage>
</organism>
<name>A0A8J8T6S4_HALGN</name>
<dbReference type="EMBL" id="RRYP01002770">
    <property type="protein sequence ID" value="TNV84439.1"/>
    <property type="molecule type" value="Genomic_DNA"/>
</dbReference>
<dbReference type="PANTHER" id="PTHR43336">
    <property type="entry name" value="OXYGEN SENSOR HISTIDINE KINASE RESPONSE REGULATOR DEVS/DOSS"/>
    <property type="match status" value="1"/>
</dbReference>
<feature type="transmembrane region" description="Helical" evidence="2">
    <location>
        <begin position="95"/>
        <end position="113"/>
    </location>
</feature>
<dbReference type="SUPFAM" id="SSF55073">
    <property type="entry name" value="Nucleotide cyclase"/>
    <property type="match status" value="1"/>
</dbReference>
<feature type="region of interest" description="Disordered" evidence="1">
    <location>
        <begin position="208"/>
        <end position="256"/>
    </location>
</feature>
<sequence length="983" mass="112140">MKVNPTSTVEERGALLSGGKSAHIPSSSHNPGQSNLNSLTRSRQSRREKKTNCNKLLRKAVDGKWATIIMSMITLFALFGDDLRVWLTTKSADPFFYSGLIISFILFSTEIFINSLVQPEFKYSFFFYLDIIATLSLIPDITWISDLIGQIVQSQPSYLSVNAIPGEVSVESATSSRIQKVVKALRLIRLVRIIKLYKYISQSNKRGEEAAEENKKSQRGGSNMDRSENDGDTSTTEENEQQSLFMKETDPSKLGKALSDTTTRRVIIGVLLMLMVLPLLTYSDIDYSSEYALREIFWFGRSSCKKTNDKNSIDFFCPEKAWLSNEGWYEMLRGFISASIANEKDELTRDLVWLYLPDFTKAGRMGAIDYIPSRYFSTKQGSMWNQTDSCSGFDVSDDCPWRYEEMELVTYTPQECVNSTISGCEYLVAYARFNKRSEKVSEAILQFATTIFTCFVLTAASLIFSNDAERIVIKPIKKIIMIIQRLAENPLKKPEPPKKDDSPEKSQMKTQMLELTIFKISTLLQRGFGELGAKVVASTLTNNEDFMDLMVPGQKMHMIFSVCRIRQFTETTESLQDEIIVFVNKIVKIIHEVAKRWDGQPAKNYGEKYLLIWKLPTSTERDGYQAAIEQNKQLALAARTKEDTAGPNEERFNMTGKVPDANGLLLGEENNQQFEAEQDRQMKMEEELLERRQIIADKSLISAVKIVTELRRAQDLQAYSRHPKIAPKFGPNYRTGVTFGIHVGWSIEGAIGSDFKIDALHLSPDASIAQRIEQFCTIYDTNIMVTQDLQKLLSERGKSTLRLVDNVVMNESRTPRELYTFDIKFVDAIDNLPQSKLEEELQLGALIKHPEFENNPPPSDMFKGETVDYMYMIDYDFYILKKQKKDQFENNFRQAYLAYITGDWPASQNYLTQCLEYNIEDGPALALSEFMEKHKFQCPDGWLGYRDLDEKEQAPSMSFIKAGFEDDGGEDNDEEIEDDDSLS</sequence>
<feature type="compositionally biased region" description="Polar residues" evidence="1">
    <location>
        <begin position="24"/>
        <end position="42"/>
    </location>
</feature>
<feature type="transmembrane region" description="Helical" evidence="2">
    <location>
        <begin position="125"/>
        <end position="144"/>
    </location>
</feature>
<accession>A0A8J8T6S4</accession>
<dbReference type="Gene3D" id="1.10.287.70">
    <property type="match status" value="1"/>
</dbReference>
<dbReference type="Proteomes" id="UP000785679">
    <property type="component" value="Unassembled WGS sequence"/>
</dbReference>
<keyword evidence="4" id="KW-1185">Reference proteome</keyword>
<evidence type="ECO:0000256" key="1">
    <source>
        <dbReference type="SAM" id="MobiDB-lite"/>
    </source>
</evidence>
<feature type="transmembrane region" description="Helical" evidence="2">
    <location>
        <begin position="65"/>
        <end position="83"/>
    </location>
</feature>
<dbReference type="InterPro" id="IPR029787">
    <property type="entry name" value="Nucleotide_cyclase"/>
</dbReference>
<dbReference type="Gene3D" id="3.30.70.1230">
    <property type="entry name" value="Nucleotide cyclase"/>
    <property type="match status" value="1"/>
</dbReference>
<dbReference type="PANTHER" id="PTHR43336:SF3">
    <property type="entry name" value="GUANYLATE CYCLASE DOMAIN-CONTAINING PROTEIN"/>
    <property type="match status" value="1"/>
</dbReference>
<evidence type="ECO:0000313" key="3">
    <source>
        <dbReference type="EMBL" id="TNV84439.1"/>
    </source>
</evidence>
<feature type="region of interest" description="Disordered" evidence="1">
    <location>
        <begin position="961"/>
        <end position="983"/>
    </location>
</feature>
<keyword evidence="2" id="KW-1133">Transmembrane helix</keyword>
<feature type="compositionally biased region" description="Acidic residues" evidence="1">
    <location>
        <begin position="965"/>
        <end position="983"/>
    </location>
</feature>
<protein>
    <recommendedName>
        <fullName evidence="5">Guanylate cyclase domain-containing protein</fullName>
    </recommendedName>
</protein>
<feature type="region of interest" description="Disordered" evidence="1">
    <location>
        <begin position="17"/>
        <end position="51"/>
    </location>
</feature>
<evidence type="ECO:0000256" key="2">
    <source>
        <dbReference type="SAM" id="Phobius"/>
    </source>
</evidence>
<gene>
    <name evidence="3" type="ORF">FGO68_gene14104</name>
</gene>
<comment type="caution">
    <text evidence="3">The sequence shown here is derived from an EMBL/GenBank/DDBJ whole genome shotgun (WGS) entry which is preliminary data.</text>
</comment>
<evidence type="ECO:0000313" key="4">
    <source>
        <dbReference type="Proteomes" id="UP000785679"/>
    </source>
</evidence>
<dbReference type="AlphaFoldDB" id="A0A8J8T6S4"/>
<keyword evidence="2" id="KW-0812">Transmembrane</keyword>
<proteinExistence type="predicted"/>
<dbReference type="OrthoDB" id="60033at2759"/>